<gene>
    <name evidence="16" type="ORF">CTAYLR_000523</name>
</gene>
<dbReference type="NCBIfam" id="TIGR00344">
    <property type="entry name" value="alaS"/>
    <property type="match status" value="1"/>
</dbReference>
<dbReference type="GO" id="GO:0009507">
    <property type="term" value="C:chloroplast"/>
    <property type="evidence" value="ECO:0007669"/>
    <property type="project" value="UniProtKB-SubCell"/>
</dbReference>
<dbReference type="AlphaFoldDB" id="A0AAD7UH52"/>
<evidence type="ECO:0000256" key="6">
    <source>
        <dbReference type="ARBA" id="ARBA00022741"/>
    </source>
</evidence>
<evidence type="ECO:0000256" key="11">
    <source>
        <dbReference type="ARBA" id="ARBA00023146"/>
    </source>
</evidence>
<keyword evidence="13" id="KW-0963">Cytoplasm</keyword>
<evidence type="ECO:0000256" key="7">
    <source>
        <dbReference type="ARBA" id="ARBA00022833"/>
    </source>
</evidence>
<dbReference type="EMBL" id="JAQMWT010000309">
    <property type="protein sequence ID" value="KAJ8605847.1"/>
    <property type="molecule type" value="Genomic_DNA"/>
</dbReference>
<keyword evidence="8 13" id="KW-0067">ATP-binding</keyword>
<dbReference type="Proteomes" id="UP001230188">
    <property type="component" value="Unassembled WGS sequence"/>
</dbReference>
<dbReference type="GO" id="GO:0004813">
    <property type="term" value="F:alanine-tRNA ligase activity"/>
    <property type="evidence" value="ECO:0007669"/>
    <property type="project" value="UniProtKB-UniRule"/>
</dbReference>
<reference evidence="16" key="1">
    <citation type="submission" date="2023-01" db="EMBL/GenBank/DDBJ databases">
        <title>Metagenome sequencing of chrysophaentin producing Chrysophaeum taylorii.</title>
        <authorList>
            <person name="Davison J."/>
            <person name="Bewley C."/>
        </authorList>
    </citation>
    <scope>NUCLEOTIDE SEQUENCE</scope>
    <source>
        <strain evidence="16">NIES-1699</strain>
    </source>
</reference>
<dbReference type="PANTHER" id="PTHR11777:SF9">
    <property type="entry name" value="ALANINE--TRNA LIGASE, CYTOPLASMIC"/>
    <property type="match status" value="1"/>
</dbReference>
<feature type="coiled-coil region" evidence="14">
    <location>
        <begin position="749"/>
        <end position="830"/>
    </location>
</feature>
<evidence type="ECO:0000256" key="1">
    <source>
        <dbReference type="ARBA" id="ARBA00004229"/>
    </source>
</evidence>
<comment type="subunit">
    <text evidence="13">Monomer.</text>
</comment>
<dbReference type="GO" id="GO:0002161">
    <property type="term" value="F:aminoacyl-tRNA deacylase activity"/>
    <property type="evidence" value="ECO:0007669"/>
    <property type="project" value="TreeGrafter"/>
</dbReference>
<dbReference type="CDD" id="cd00673">
    <property type="entry name" value="AlaRS_core"/>
    <property type="match status" value="1"/>
</dbReference>
<dbReference type="InterPro" id="IPR023033">
    <property type="entry name" value="Ala_tRNA_ligase_euk/bac"/>
</dbReference>
<comment type="similarity">
    <text evidence="2">Belongs to the class-II aminoacyl-tRNA synthetase family. Alax-L subfamily.</text>
</comment>
<name>A0AAD7UH52_9STRA</name>
<feature type="binding site" evidence="13">
    <location>
        <position position="716"/>
    </location>
    <ligand>
        <name>Zn(2+)</name>
        <dbReference type="ChEBI" id="CHEBI:29105"/>
    </ligand>
</feature>
<dbReference type="SUPFAM" id="SSF101353">
    <property type="entry name" value="Putative anticodon-binding domain of alanyl-tRNA synthetase (AlaRS)"/>
    <property type="match status" value="1"/>
</dbReference>
<dbReference type="GO" id="GO:0005524">
    <property type="term" value="F:ATP binding"/>
    <property type="evidence" value="ECO:0007669"/>
    <property type="project" value="UniProtKB-UniRule"/>
</dbReference>
<dbReference type="PRINTS" id="PR00980">
    <property type="entry name" value="TRNASYNTHALA"/>
</dbReference>
<feature type="binding site" evidence="13">
    <location>
        <position position="596"/>
    </location>
    <ligand>
        <name>Zn(2+)</name>
        <dbReference type="ChEBI" id="CHEBI:29105"/>
    </ligand>
</feature>
<evidence type="ECO:0000256" key="13">
    <source>
        <dbReference type="HAMAP-Rule" id="MF_03133"/>
    </source>
</evidence>
<protein>
    <recommendedName>
        <fullName evidence="13">Alanine--tRNA ligase</fullName>
        <ecNumber evidence="13">6.1.1.7</ecNumber>
    </recommendedName>
    <alternativeName>
        <fullName evidence="13">Alanyl-tRNA synthetase</fullName>
        <shortName evidence="13">AlaRS</shortName>
    </alternativeName>
</protein>
<dbReference type="PANTHER" id="PTHR11777">
    <property type="entry name" value="ALANYL-TRNA SYNTHETASE"/>
    <property type="match status" value="1"/>
</dbReference>
<comment type="domain">
    <text evidence="13">Consists of three domains; the N-terminal catalytic domain, the editing domain and the C-terminal C-Ala domain. The editing domain removes incorrectly charged amino acids, while the C-Ala domain, along with tRNA(Ala), serves as a bridge to cooperatively bring together the editing and aminoacylation centers thus stimulating deacylation of misacylated tRNAs.</text>
</comment>
<comment type="catalytic activity">
    <reaction evidence="12 13">
        <text>tRNA(Ala) + L-alanine + ATP = L-alanyl-tRNA(Ala) + AMP + diphosphate</text>
        <dbReference type="Rhea" id="RHEA:12540"/>
        <dbReference type="Rhea" id="RHEA-COMP:9657"/>
        <dbReference type="Rhea" id="RHEA-COMP:9923"/>
        <dbReference type="ChEBI" id="CHEBI:30616"/>
        <dbReference type="ChEBI" id="CHEBI:33019"/>
        <dbReference type="ChEBI" id="CHEBI:57972"/>
        <dbReference type="ChEBI" id="CHEBI:78442"/>
        <dbReference type="ChEBI" id="CHEBI:78497"/>
        <dbReference type="ChEBI" id="CHEBI:456215"/>
        <dbReference type="EC" id="6.1.1.7"/>
    </reaction>
</comment>
<evidence type="ECO:0000256" key="5">
    <source>
        <dbReference type="ARBA" id="ARBA00022723"/>
    </source>
</evidence>
<dbReference type="InterPro" id="IPR018164">
    <property type="entry name" value="Ala-tRNA-synth_IIc_N"/>
</dbReference>
<dbReference type="Pfam" id="PF07973">
    <property type="entry name" value="tRNA_SAD"/>
    <property type="match status" value="1"/>
</dbReference>
<dbReference type="GO" id="GO:0000049">
    <property type="term" value="F:tRNA binding"/>
    <property type="evidence" value="ECO:0007669"/>
    <property type="project" value="UniProtKB-KW"/>
</dbReference>
<feature type="binding site" evidence="13">
    <location>
        <position position="600"/>
    </location>
    <ligand>
        <name>Zn(2+)</name>
        <dbReference type="ChEBI" id="CHEBI:29105"/>
    </ligand>
</feature>
<dbReference type="FunFam" id="3.30.930.10:FF:000011">
    <property type="entry name" value="Alanine--tRNA ligase, cytoplasmic"/>
    <property type="match status" value="1"/>
</dbReference>
<dbReference type="Gene3D" id="2.40.30.130">
    <property type="match status" value="1"/>
</dbReference>
<dbReference type="InterPro" id="IPR045864">
    <property type="entry name" value="aa-tRNA-synth_II/BPL/LPL"/>
</dbReference>
<keyword evidence="11 13" id="KW-0030">Aminoacyl-tRNA synthetase</keyword>
<dbReference type="InterPro" id="IPR009000">
    <property type="entry name" value="Transl_B-barrel_sf"/>
</dbReference>
<evidence type="ECO:0000256" key="14">
    <source>
        <dbReference type="SAM" id="Coils"/>
    </source>
</evidence>
<keyword evidence="5 13" id="KW-0479">Metal-binding</keyword>
<dbReference type="InterPro" id="IPR018163">
    <property type="entry name" value="Thr/Ala-tRNA-synth_IIc_edit"/>
</dbReference>
<dbReference type="Gene3D" id="3.30.980.10">
    <property type="entry name" value="Threonyl-trna Synthetase, Chain A, domain 2"/>
    <property type="match status" value="1"/>
</dbReference>
<dbReference type="GO" id="GO:0008270">
    <property type="term" value="F:zinc ion binding"/>
    <property type="evidence" value="ECO:0007669"/>
    <property type="project" value="UniProtKB-UniRule"/>
</dbReference>
<evidence type="ECO:0000256" key="8">
    <source>
        <dbReference type="ARBA" id="ARBA00022840"/>
    </source>
</evidence>
<comment type="function">
    <text evidence="13">Catalyzes the attachment of alanine to tRNA(Ala) in a two-step reaction: alanine is first activated by ATP to form Ala-AMP and then transferred to the acceptor end of tRNA(Ala). Also edits incorrectly charged tRNA(Ala) via its editing domain.</text>
</comment>
<dbReference type="PROSITE" id="PS50860">
    <property type="entry name" value="AA_TRNA_LIGASE_II_ALA"/>
    <property type="match status" value="1"/>
</dbReference>
<keyword evidence="17" id="KW-1185">Reference proteome</keyword>
<proteinExistence type="inferred from homology"/>
<keyword evidence="6 13" id="KW-0547">Nucleotide-binding</keyword>
<comment type="cofactor">
    <cofactor evidence="13">
        <name>Zn(2+)</name>
        <dbReference type="ChEBI" id="CHEBI:29105"/>
    </cofactor>
    <text evidence="13">Binds 1 zinc ion per subunit.</text>
</comment>
<evidence type="ECO:0000256" key="10">
    <source>
        <dbReference type="ARBA" id="ARBA00022917"/>
    </source>
</evidence>
<accession>A0AAD7UH52</accession>
<keyword evidence="4 13" id="KW-0436">Ligase</keyword>
<dbReference type="SUPFAM" id="SSF50447">
    <property type="entry name" value="Translation proteins"/>
    <property type="match status" value="1"/>
</dbReference>
<dbReference type="InterPro" id="IPR002318">
    <property type="entry name" value="Ala-tRNA-lgiase_IIc"/>
</dbReference>
<keyword evidence="3 13" id="KW-0820">tRNA-binding</keyword>
<feature type="domain" description="Alanyl-transfer RNA synthetases family profile" evidence="15">
    <location>
        <begin position="3"/>
        <end position="755"/>
    </location>
</feature>
<evidence type="ECO:0000313" key="17">
    <source>
        <dbReference type="Proteomes" id="UP001230188"/>
    </source>
</evidence>
<evidence type="ECO:0000256" key="4">
    <source>
        <dbReference type="ARBA" id="ARBA00022598"/>
    </source>
</evidence>
<evidence type="ECO:0000256" key="9">
    <source>
        <dbReference type="ARBA" id="ARBA00022884"/>
    </source>
</evidence>
<evidence type="ECO:0000259" key="15">
    <source>
        <dbReference type="PROSITE" id="PS50860"/>
    </source>
</evidence>
<dbReference type="SUPFAM" id="SSF55681">
    <property type="entry name" value="Class II aaRS and biotin synthetases"/>
    <property type="match status" value="1"/>
</dbReference>
<dbReference type="GO" id="GO:0005739">
    <property type="term" value="C:mitochondrion"/>
    <property type="evidence" value="ECO:0007669"/>
    <property type="project" value="UniProtKB-SubCell"/>
</dbReference>
<evidence type="ECO:0000313" key="16">
    <source>
        <dbReference type="EMBL" id="KAJ8605847.1"/>
    </source>
</evidence>
<dbReference type="InterPro" id="IPR050058">
    <property type="entry name" value="Ala-tRNA_ligase"/>
</dbReference>
<dbReference type="SUPFAM" id="SSF55186">
    <property type="entry name" value="ThrRS/AlaRS common domain"/>
    <property type="match status" value="1"/>
</dbReference>
<evidence type="ECO:0000256" key="12">
    <source>
        <dbReference type="ARBA" id="ARBA00048300"/>
    </source>
</evidence>
<dbReference type="FunFam" id="3.30.980.10:FF:000004">
    <property type="entry name" value="Alanine--tRNA ligase, cytoplasmic"/>
    <property type="match status" value="1"/>
</dbReference>
<feature type="binding site" evidence="13">
    <location>
        <position position="712"/>
    </location>
    <ligand>
        <name>Zn(2+)</name>
        <dbReference type="ChEBI" id="CHEBI:29105"/>
    </ligand>
</feature>
<dbReference type="InterPro" id="IPR018165">
    <property type="entry name" value="Ala-tRNA-synth_IIc_core"/>
</dbReference>
<evidence type="ECO:0000256" key="3">
    <source>
        <dbReference type="ARBA" id="ARBA00022555"/>
    </source>
</evidence>
<keyword evidence="10 13" id="KW-0648">Protein biosynthesis</keyword>
<dbReference type="HAMAP" id="MF_00036_B">
    <property type="entry name" value="Ala_tRNA_synth_B"/>
    <property type="match status" value="1"/>
</dbReference>
<dbReference type="GO" id="GO:0070143">
    <property type="term" value="P:mitochondrial alanyl-tRNA aminoacylation"/>
    <property type="evidence" value="ECO:0007669"/>
    <property type="project" value="UniProtKB-UniRule"/>
</dbReference>
<dbReference type="Gene3D" id="3.30.930.10">
    <property type="entry name" value="Bira Bifunctional Protein, Domain 2"/>
    <property type="match status" value="1"/>
</dbReference>
<keyword evidence="7 13" id="KW-0862">Zinc</keyword>
<dbReference type="InterPro" id="IPR018162">
    <property type="entry name" value="Ala-tRNA-ligase_IIc_anticod-bd"/>
</dbReference>
<comment type="subcellular location">
    <subcellularLocation>
        <location evidence="13">Mitochondrion</location>
    </subcellularLocation>
    <subcellularLocation>
        <location evidence="13">Cytoplasm</location>
    </subcellularLocation>
    <subcellularLocation>
        <location evidence="1">Plastid</location>
        <location evidence="1">Chloroplast</location>
    </subcellularLocation>
</comment>
<dbReference type="EC" id="6.1.1.7" evidence="13"/>
<keyword evidence="13" id="KW-0496">Mitochondrion</keyword>
<dbReference type="SMART" id="SM00863">
    <property type="entry name" value="tRNA_SAD"/>
    <property type="match status" value="1"/>
</dbReference>
<keyword evidence="14" id="KW-0175">Coiled coil</keyword>
<keyword evidence="9 13" id="KW-0694">RNA-binding</keyword>
<sequence>MEWPAEKIRSTFIRYFEEEKGHTHWPSSSVVPHEDPTLLFANAGMNQYKSIFLGTIDPSAPMAKLKRAVNSQKCIRAGGKHNDLDDVGKDLYHHTFFEMLGNWSFGDYFKKEAIRMAWECLTVVFGLEPKRLYATYFGGDDVAAPGVPPDLETREFWLEFLPPERVLAFDAKDNFWEMGDQGPCGPCTEIHYDRIGGGRDAAPLVNQDDPNVLEIWNNVFIQFNRDSGGLKELPSQHVDTGMGFERLASILQKKMSNYDTDVFTPLFDAIQKEAGCAGYEGLLEADRDVAYRVVADHVRTLSFAIADGAVPDNLGRGYVLRRVLRRAVWYAQHHLEAPKSFLHKLVPTLADSMGEAYPELKKSLATIQGVLESEERDFNRTIDKGARFFAKRAAESETVISGADAFHLAATLGFPLDLTQIMAERKGMTVDVEGFQDCLAQDKAKNLEALKARKAARQGAADMSFGAEQVATLSHLEKTKVDPYSATRCVELEEEAATVIAIFGGRVRGFVDEATTLTGYCGLVLDATSFYAEMGGQCADTGSLFVEDSEVFSVEDVQAYGGYVVHSGVAVKPLAVGATVSCRVDYDRRAKIAPNHTMTHVLNFAIREVLGDGCAQRGSSVDDERLRFDFAYDKALSKEEVKRIEDIVRDNIQKALPVDAQNARLADAMKIETLRSMRGEIYPDPARIVSVGVSVDALLSNPSSVHCSAELCGGTHVKNTKDAVDFALLEETAVSKGVRRIVAVTREKAAEARATAVAAKDRIARLALEEEEEENNNDVSAAKKLKDLRLSLDAMVMPAVDKLSVRESLAELVEKVKKAQKAEAAKAEKAVEAEFEALAKAGGGAARIDFGANSKLFAKMQKSILSKLAPDASFCVVSSDTAAVDKKFVIYTIVSKAHHDDKDLDAAAWARAAADAAGGGRGGGKGLAANVTVVVSDTTDLAASIDAAIEAAKTYLLDNNITK</sequence>
<evidence type="ECO:0000256" key="2">
    <source>
        <dbReference type="ARBA" id="ARBA00008429"/>
    </source>
</evidence>
<dbReference type="Pfam" id="PF01411">
    <property type="entry name" value="tRNA-synt_2c"/>
    <property type="match status" value="1"/>
</dbReference>
<dbReference type="InterPro" id="IPR012947">
    <property type="entry name" value="tRNA_SAD"/>
</dbReference>
<comment type="caution">
    <text evidence="16">The sequence shown here is derived from an EMBL/GenBank/DDBJ whole genome shotgun (WGS) entry which is preliminary data.</text>
</comment>
<organism evidence="16 17">
    <name type="scientific">Chrysophaeum taylorii</name>
    <dbReference type="NCBI Taxonomy" id="2483200"/>
    <lineage>
        <taxon>Eukaryota</taxon>
        <taxon>Sar</taxon>
        <taxon>Stramenopiles</taxon>
        <taxon>Ochrophyta</taxon>
        <taxon>Pelagophyceae</taxon>
        <taxon>Pelagomonadales</taxon>
        <taxon>Pelagomonadaceae</taxon>
        <taxon>Chrysophaeum</taxon>
    </lineage>
</organism>